<dbReference type="PROSITE" id="PS51352">
    <property type="entry name" value="THIOREDOXIN_2"/>
    <property type="match status" value="1"/>
</dbReference>
<comment type="similarity">
    <text evidence="2">Belongs to the thioredoxin family. DsbA subfamily.</text>
</comment>
<dbReference type="AlphaFoldDB" id="A0A917YN95"/>
<dbReference type="SUPFAM" id="SSF52833">
    <property type="entry name" value="Thioredoxin-like"/>
    <property type="match status" value="1"/>
</dbReference>
<proteinExistence type="inferred from homology"/>
<dbReference type="InterPro" id="IPR006311">
    <property type="entry name" value="TAT_signal"/>
</dbReference>
<evidence type="ECO:0000259" key="4">
    <source>
        <dbReference type="PROSITE" id="PS51352"/>
    </source>
</evidence>
<dbReference type="InterPro" id="IPR036249">
    <property type="entry name" value="Thioredoxin-like_sf"/>
</dbReference>
<accession>A0A917YN95</accession>
<dbReference type="Pfam" id="PF13462">
    <property type="entry name" value="Thioredoxin_4"/>
    <property type="match status" value="1"/>
</dbReference>
<organism evidence="5 6">
    <name type="scientific">Gemmobacter aquaticus</name>
    <dbReference type="NCBI Taxonomy" id="490185"/>
    <lineage>
        <taxon>Bacteria</taxon>
        <taxon>Pseudomonadati</taxon>
        <taxon>Pseudomonadota</taxon>
        <taxon>Alphaproteobacteria</taxon>
        <taxon>Rhodobacterales</taxon>
        <taxon>Paracoccaceae</taxon>
        <taxon>Gemmobacter</taxon>
    </lineage>
</organism>
<dbReference type="Proteomes" id="UP000598196">
    <property type="component" value="Unassembled WGS sequence"/>
</dbReference>
<dbReference type="CDD" id="cd02972">
    <property type="entry name" value="DsbA_family"/>
    <property type="match status" value="1"/>
</dbReference>
<evidence type="ECO:0000256" key="1">
    <source>
        <dbReference type="ARBA" id="ARBA00003565"/>
    </source>
</evidence>
<dbReference type="InterPro" id="IPR012336">
    <property type="entry name" value="Thioredoxin-like_fold"/>
</dbReference>
<name>A0A917YN95_9RHOB</name>
<keyword evidence="6" id="KW-1185">Reference proteome</keyword>
<protein>
    <submittedName>
        <fullName evidence="5">Thiol-disulfide oxidoreductase</fullName>
    </submittedName>
</protein>
<dbReference type="PANTHER" id="PTHR13887:SF56">
    <property type="entry name" value="THIOREDOXIN-LIKE REDUCTASE RV2466C"/>
    <property type="match status" value="1"/>
</dbReference>
<evidence type="ECO:0000313" key="6">
    <source>
        <dbReference type="Proteomes" id="UP000598196"/>
    </source>
</evidence>
<reference evidence="5 6" key="1">
    <citation type="journal article" date="2014" name="Int. J. Syst. Evol. Microbiol.">
        <title>Complete genome sequence of Corynebacterium casei LMG S-19264T (=DSM 44701T), isolated from a smear-ripened cheese.</title>
        <authorList>
            <consortium name="US DOE Joint Genome Institute (JGI-PGF)"/>
            <person name="Walter F."/>
            <person name="Albersmeier A."/>
            <person name="Kalinowski J."/>
            <person name="Ruckert C."/>
        </authorList>
    </citation>
    <scope>NUCLEOTIDE SEQUENCE [LARGE SCALE GENOMIC DNA]</scope>
    <source>
        <strain evidence="5 6">CGMCC 1.7029</strain>
    </source>
</reference>
<comment type="function">
    <text evidence="1">May be required for disulfide bond formation in some proteins.</text>
</comment>
<dbReference type="PANTHER" id="PTHR13887">
    <property type="entry name" value="GLUTATHIONE S-TRANSFERASE KAPPA"/>
    <property type="match status" value="1"/>
</dbReference>
<evidence type="ECO:0000256" key="2">
    <source>
        <dbReference type="ARBA" id="ARBA00005791"/>
    </source>
</evidence>
<evidence type="ECO:0000313" key="5">
    <source>
        <dbReference type="EMBL" id="GGO35883.1"/>
    </source>
</evidence>
<dbReference type="PROSITE" id="PS51318">
    <property type="entry name" value="TAT"/>
    <property type="match status" value="1"/>
</dbReference>
<dbReference type="Gene3D" id="3.40.30.10">
    <property type="entry name" value="Glutaredoxin"/>
    <property type="match status" value="1"/>
</dbReference>
<comment type="caution">
    <text evidence="5">The sequence shown here is derived from an EMBL/GenBank/DDBJ whole genome shotgun (WGS) entry which is preliminary data.</text>
</comment>
<dbReference type="EMBL" id="BMLP01000006">
    <property type="protein sequence ID" value="GGO35883.1"/>
    <property type="molecule type" value="Genomic_DNA"/>
</dbReference>
<keyword evidence="3" id="KW-0732">Signal</keyword>
<dbReference type="InterPro" id="IPR013766">
    <property type="entry name" value="Thioredoxin_domain"/>
</dbReference>
<gene>
    <name evidence="5" type="ORF">GCM10010991_28920</name>
</gene>
<feature type="signal peptide" evidence="3">
    <location>
        <begin position="1"/>
        <end position="28"/>
    </location>
</feature>
<evidence type="ECO:0000256" key="3">
    <source>
        <dbReference type="SAM" id="SignalP"/>
    </source>
</evidence>
<sequence>MIKMNRRDVFALAASAALAAGFGLPALAQDAATPTPTAEAPPVPDMVLGSPDAKVTLTEYASYTCPHCANFHEQVFKPLKAEYIDTGKVKFIYREVYFDRYGLWAAMLARCSGEMRYFGINGVLFEKQQEWAASNDPATVIANLKTIGKAAGMNDEQLDACFNDQKLAEAMVKRFEETMAEDGVEATPTLFINGTKHSNMSYTDLKALIDAELAK</sequence>
<feature type="chain" id="PRO_5037518081" evidence="3">
    <location>
        <begin position="29"/>
        <end position="215"/>
    </location>
</feature>
<feature type="domain" description="Thioredoxin" evidence="4">
    <location>
        <begin position="29"/>
        <end position="214"/>
    </location>
</feature>